<evidence type="ECO:0000313" key="4">
    <source>
        <dbReference type="Proteomes" id="UP000199608"/>
    </source>
</evidence>
<sequence>MIRCCPSQILLTLISCLLLLTAFGCSSPQEQDQISIDRINIMQALSSTAGGECYDKADAPRPIGFPKDAGSHDGFRTEWWYYTGNLKNDQGRHFGYQLTFFRQALSCEPVKGASKWRTRQLYFTHLAVTDTRSGTFYSDLRMNRQSLGIAGSQQNPYTVWIDDWRVRQVNDRLVLTARGDGILLELVLTQEKPVILQGNQGLSRKGRKPFNASFYYSLPRLKTSGTLQVGPDIHKVDGNTWFDHEWSTSALDADVAGWDWFSAHLDDGRDFMVCQIRKPDGTPNNYGFGSLCFPDGTYEILNKDDFTIQTKGYWTSPATGRRYPGAWEITLPGHGIKMAVTPVIPNQEHIHMFPYWEGAARFSGKEINGFGYVELTGY</sequence>
<protein>
    <submittedName>
        <fullName evidence="3">Predicted secreted hydrolase</fullName>
    </submittedName>
</protein>
<dbReference type="EMBL" id="FNLL01000013">
    <property type="protein sequence ID" value="SDU56655.1"/>
    <property type="molecule type" value="Genomic_DNA"/>
</dbReference>
<accession>A0A1H2JKR1</accession>
<dbReference type="RefSeq" id="WP_245743179.1">
    <property type="nucleotide sequence ID" value="NZ_FNLL01000013.1"/>
</dbReference>
<reference evidence="4" key="1">
    <citation type="submission" date="2016-10" db="EMBL/GenBank/DDBJ databases">
        <authorList>
            <person name="Varghese N."/>
            <person name="Submissions S."/>
        </authorList>
    </citation>
    <scope>NUCLEOTIDE SEQUENCE [LARGE SCALE GENOMIC DNA]</scope>
    <source>
        <strain evidence="4">DSM 3384</strain>
    </source>
</reference>
<dbReference type="Gene3D" id="2.40.370.10">
    <property type="entry name" value="AttH-like domain"/>
    <property type="match status" value="2"/>
</dbReference>
<dbReference type="Proteomes" id="UP000199608">
    <property type="component" value="Unassembled WGS sequence"/>
</dbReference>
<dbReference type="GO" id="GO:0016787">
    <property type="term" value="F:hydrolase activity"/>
    <property type="evidence" value="ECO:0007669"/>
    <property type="project" value="UniProtKB-KW"/>
</dbReference>
<organism evidence="3 4">
    <name type="scientific">Desulfobacula phenolica</name>
    <dbReference type="NCBI Taxonomy" id="90732"/>
    <lineage>
        <taxon>Bacteria</taxon>
        <taxon>Pseudomonadati</taxon>
        <taxon>Thermodesulfobacteriota</taxon>
        <taxon>Desulfobacteria</taxon>
        <taxon>Desulfobacterales</taxon>
        <taxon>Desulfobacteraceae</taxon>
        <taxon>Desulfobacula</taxon>
    </lineage>
</organism>
<gene>
    <name evidence="3" type="ORF">SAMN04487931_11324</name>
</gene>
<dbReference type="PANTHER" id="PTHR38591:SF1">
    <property type="entry name" value="BLL1000 PROTEIN"/>
    <property type="match status" value="1"/>
</dbReference>
<dbReference type="SUPFAM" id="SSF159245">
    <property type="entry name" value="AttH-like"/>
    <property type="match status" value="1"/>
</dbReference>
<feature type="signal peptide" evidence="1">
    <location>
        <begin position="1"/>
        <end position="24"/>
    </location>
</feature>
<keyword evidence="4" id="KW-1185">Reference proteome</keyword>
<feature type="domain" description="AttH" evidence="2">
    <location>
        <begin position="77"/>
        <end position="248"/>
    </location>
</feature>
<dbReference type="InterPro" id="IPR010791">
    <property type="entry name" value="AttH_dom"/>
</dbReference>
<feature type="chain" id="PRO_5011776464" evidence="1">
    <location>
        <begin position="25"/>
        <end position="378"/>
    </location>
</feature>
<keyword evidence="1" id="KW-0732">Signal</keyword>
<evidence type="ECO:0000259" key="2">
    <source>
        <dbReference type="Pfam" id="PF07143"/>
    </source>
</evidence>
<dbReference type="InterPro" id="IPR023374">
    <property type="entry name" value="AttH-like_dom_sf"/>
</dbReference>
<proteinExistence type="predicted"/>
<keyword evidence="3" id="KW-0378">Hydrolase</keyword>
<evidence type="ECO:0000313" key="3">
    <source>
        <dbReference type="EMBL" id="SDU56655.1"/>
    </source>
</evidence>
<dbReference type="AlphaFoldDB" id="A0A1H2JKR1"/>
<dbReference type="Pfam" id="PF07143">
    <property type="entry name" value="CrtC"/>
    <property type="match status" value="1"/>
</dbReference>
<dbReference type="PROSITE" id="PS51257">
    <property type="entry name" value="PROKAR_LIPOPROTEIN"/>
    <property type="match status" value="1"/>
</dbReference>
<dbReference type="PANTHER" id="PTHR38591">
    <property type="entry name" value="HYDROLASE"/>
    <property type="match status" value="1"/>
</dbReference>
<dbReference type="Pfam" id="PF17186">
    <property type="entry name" value="Lipocalin_9"/>
    <property type="match status" value="1"/>
</dbReference>
<evidence type="ECO:0000256" key="1">
    <source>
        <dbReference type="SAM" id="SignalP"/>
    </source>
</evidence>
<name>A0A1H2JKR1_9BACT</name>